<feature type="compositionally biased region" description="Basic and acidic residues" evidence="1">
    <location>
        <begin position="16"/>
        <end position="25"/>
    </location>
</feature>
<evidence type="ECO:0000256" key="1">
    <source>
        <dbReference type="SAM" id="MobiDB-lite"/>
    </source>
</evidence>
<sequence length="136" mass="15147">MTPERIMSSSGYQTEQQREEDRERPSPPALWPHPKPAAAESGRERGADSGTRVLPPASRRKTQPRKTPPPSVRPSYRPLLAINRAGDVQPSAPPSSSCRQHSGGRRAVSRPSLLRSKRSKWLCCFTEDARAPLSRR</sequence>
<reference evidence="2" key="1">
    <citation type="journal article" name="BMC Genomics">
        <title>Long-read sequencing and de novo genome assembly of marine medaka (Oryzias melastigma).</title>
        <authorList>
            <person name="Liang P."/>
            <person name="Saqib H.S.A."/>
            <person name="Ni X."/>
            <person name="Shen Y."/>
        </authorList>
    </citation>
    <scope>NUCLEOTIDE SEQUENCE</scope>
    <source>
        <strain evidence="2">Bigg-433</strain>
    </source>
</reference>
<protein>
    <submittedName>
        <fullName evidence="2">Uncharacterized protein</fullName>
    </submittedName>
</protein>
<comment type="caution">
    <text evidence="2">The sequence shown here is derived from an EMBL/GenBank/DDBJ whole genome shotgun (WGS) entry which is preliminary data.</text>
</comment>
<evidence type="ECO:0000313" key="2">
    <source>
        <dbReference type="EMBL" id="KAF6724195.1"/>
    </source>
</evidence>
<feature type="compositionally biased region" description="Pro residues" evidence="1">
    <location>
        <begin position="26"/>
        <end position="35"/>
    </location>
</feature>
<dbReference type="EMBL" id="WKFB01000402">
    <property type="protein sequence ID" value="KAF6724195.1"/>
    <property type="molecule type" value="Genomic_DNA"/>
</dbReference>
<gene>
    <name evidence="2" type="ORF">FQA47_016227</name>
</gene>
<name>A0A834C7I2_ORYME</name>
<proteinExistence type="predicted"/>
<dbReference type="AlphaFoldDB" id="A0A834C7I2"/>
<dbReference type="Proteomes" id="UP000646548">
    <property type="component" value="Unassembled WGS sequence"/>
</dbReference>
<feature type="region of interest" description="Disordered" evidence="1">
    <location>
        <begin position="1"/>
        <end position="112"/>
    </location>
</feature>
<organism evidence="2 3">
    <name type="scientific">Oryzias melastigma</name>
    <name type="common">Marine medaka</name>
    <dbReference type="NCBI Taxonomy" id="30732"/>
    <lineage>
        <taxon>Eukaryota</taxon>
        <taxon>Metazoa</taxon>
        <taxon>Chordata</taxon>
        <taxon>Craniata</taxon>
        <taxon>Vertebrata</taxon>
        <taxon>Euteleostomi</taxon>
        <taxon>Actinopterygii</taxon>
        <taxon>Neopterygii</taxon>
        <taxon>Teleostei</taxon>
        <taxon>Neoteleostei</taxon>
        <taxon>Acanthomorphata</taxon>
        <taxon>Ovalentaria</taxon>
        <taxon>Atherinomorphae</taxon>
        <taxon>Beloniformes</taxon>
        <taxon>Adrianichthyidae</taxon>
        <taxon>Oryziinae</taxon>
        <taxon>Oryzias</taxon>
    </lineage>
</organism>
<evidence type="ECO:0000313" key="3">
    <source>
        <dbReference type="Proteomes" id="UP000646548"/>
    </source>
</evidence>
<accession>A0A834C7I2</accession>